<dbReference type="Gene3D" id="1.20.5.320">
    <property type="entry name" value="6-Phosphogluconate Dehydrogenase, domain 3"/>
    <property type="match status" value="1"/>
</dbReference>
<dbReference type="GO" id="GO:0006098">
    <property type="term" value="P:pentose-phosphate shunt"/>
    <property type="evidence" value="ECO:0007669"/>
    <property type="project" value="InterPro"/>
</dbReference>
<evidence type="ECO:0000313" key="3">
    <source>
        <dbReference type="EMBL" id="RIY00706.1"/>
    </source>
</evidence>
<dbReference type="Proteomes" id="UP000265750">
    <property type="component" value="Unassembled WGS sequence"/>
</dbReference>
<keyword evidence="4" id="KW-1185">Reference proteome</keyword>
<organism evidence="2 4">
    <name type="scientific">Aureimonas flava</name>
    <dbReference type="NCBI Taxonomy" id="2320271"/>
    <lineage>
        <taxon>Bacteria</taxon>
        <taxon>Pseudomonadati</taxon>
        <taxon>Pseudomonadota</taxon>
        <taxon>Alphaproteobacteria</taxon>
        <taxon>Hyphomicrobiales</taxon>
        <taxon>Aurantimonadaceae</taxon>
        <taxon>Aureimonas</taxon>
    </lineage>
</organism>
<evidence type="ECO:0000313" key="2">
    <source>
        <dbReference type="EMBL" id="RIX97289.1"/>
    </source>
</evidence>
<reference evidence="4" key="2">
    <citation type="submission" date="2018-09" db="EMBL/GenBank/DDBJ databases">
        <authorList>
            <person name="Tuo L."/>
        </authorList>
    </citation>
    <scope>NUCLEOTIDE SEQUENCE [LARGE SCALE GENOMIC DNA]</scope>
    <source>
        <strain evidence="4">M2BS4Y-1</strain>
    </source>
</reference>
<sequence>TNLTQGQRDLFGAHTFHRLDRPGTFHHKWPQA</sequence>
<accession>A0A3A1WHX4</accession>
<dbReference type="GO" id="GO:0004616">
    <property type="term" value="F:phosphogluconate dehydrogenase (decarboxylating) activity"/>
    <property type="evidence" value="ECO:0007669"/>
    <property type="project" value="InterPro"/>
</dbReference>
<dbReference type="SUPFAM" id="SSF48179">
    <property type="entry name" value="6-phosphogluconate dehydrogenase C-terminal domain-like"/>
    <property type="match status" value="1"/>
</dbReference>
<reference evidence="2" key="1">
    <citation type="submission" date="2018-09" db="EMBL/GenBank/DDBJ databases">
        <authorList>
            <person name="Parvin R."/>
            <person name="Begum J.A."/>
            <person name="Chowdhury E.H."/>
            <person name="Islam M.R."/>
            <person name="Harder T."/>
        </authorList>
    </citation>
    <scope>NUCLEOTIDE SEQUENCE</scope>
    <source>
        <strain evidence="2">M2BS4Y-1</strain>
    </source>
</reference>
<feature type="non-terminal residue" evidence="2">
    <location>
        <position position="1"/>
    </location>
</feature>
<protein>
    <recommendedName>
        <fullName evidence="1">6-phosphogluconate dehydrogenase C-terminal domain-containing protein</fullName>
    </recommendedName>
</protein>
<proteinExistence type="predicted"/>
<dbReference type="Pfam" id="PF00393">
    <property type="entry name" value="6PGD"/>
    <property type="match status" value="1"/>
</dbReference>
<evidence type="ECO:0000259" key="1">
    <source>
        <dbReference type="Pfam" id="PF00393"/>
    </source>
</evidence>
<gene>
    <name evidence="3" type="ORF">D3218_09805</name>
    <name evidence="2" type="ORF">D3218_18925</name>
</gene>
<dbReference type="InterPro" id="IPR006114">
    <property type="entry name" value="6PGDH_C"/>
</dbReference>
<dbReference type="EMBL" id="QYRN01000016">
    <property type="protein sequence ID" value="RIX97289.1"/>
    <property type="molecule type" value="Genomic_DNA"/>
</dbReference>
<dbReference type="AlphaFoldDB" id="A0A3A1WHX4"/>
<evidence type="ECO:0000313" key="4">
    <source>
        <dbReference type="Proteomes" id="UP000265750"/>
    </source>
</evidence>
<comment type="caution">
    <text evidence="2">The sequence shown here is derived from an EMBL/GenBank/DDBJ whole genome shotgun (WGS) entry which is preliminary data.</text>
</comment>
<dbReference type="OrthoDB" id="9804542at2"/>
<feature type="domain" description="6-phosphogluconate dehydrogenase C-terminal" evidence="1">
    <location>
        <begin position="1"/>
        <end position="29"/>
    </location>
</feature>
<name>A0A3A1WHX4_9HYPH</name>
<dbReference type="EMBL" id="QYRN01000005">
    <property type="protein sequence ID" value="RIY00706.1"/>
    <property type="molecule type" value="Genomic_DNA"/>
</dbReference>
<dbReference type="InterPro" id="IPR008927">
    <property type="entry name" value="6-PGluconate_DH-like_C_sf"/>
</dbReference>